<dbReference type="AlphaFoldDB" id="L1QNV5"/>
<evidence type="ECO:0000256" key="2">
    <source>
        <dbReference type="ARBA" id="ARBA00022643"/>
    </source>
</evidence>
<accession>L1QNV5</accession>
<dbReference type="Pfam" id="PF02525">
    <property type="entry name" value="Flavodoxin_2"/>
    <property type="match status" value="1"/>
</dbReference>
<evidence type="ECO:0000256" key="6">
    <source>
        <dbReference type="HAMAP-Rule" id="MF_01216"/>
    </source>
</evidence>
<reference evidence="8 9" key="1">
    <citation type="submission" date="2012-05" db="EMBL/GenBank/DDBJ databases">
        <authorList>
            <person name="Weinstock G."/>
            <person name="Sodergren E."/>
            <person name="Lobos E.A."/>
            <person name="Fulton L."/>
            <person name="Fulton R."/>
            <person name="Courtney L."/>
            <person name="Fronick C."/>
            <person name="O'Laughlin M."/>
            <person name="Godfrey J."/>
            <person name="Wilson R.M."/>
            <person name="Miner T."/>
            <person name="Farmer C."/>
            <person name="Delehaunty K."/>
            <person name="Cordes M."/>
            <person name="Minx P."/>
            <person name="Tomlinson C."/>
            <person name="Chen J."/>
            <person name="Wollam A."/>
            <person name="Pepin K.H."/>
            <person name="Bhonagiri V."/>
            <person name="Zhang X."/>
            <person name="Suruliraj S."/>
            <person name="Warren W."/>
            <person name="Mitreva M."/>
            <person name="Mardis E.R."/>
            <person name="Wilson R.K."/>
        </authorList>
    </citation>
    <scope>NUCLEOTIDE SEQUENCE [LARGE SCALE GENOMIC DNA]</scope>
    <source>
        <strain evidence="8 9">DSM 1785</strain>
    </source>
</reference>
<protein>
    <recommendedName>
        <fullName evidence="6">FMN dependent NADH:quinone oxidoreductase</fullName>
        <ecNumber evidence="6">1.6.5.-</ecNumber>
    </recommendedName>
    <alternativeName>
        <fullName evidence="6">Azo-dye reductase</fullName>
    </alternativeName>
    <alternativeName>
        <fullName evidence="6">FMN-dependent NADH-azo compound oxidoreductase</fullName>
    </alternativeName>
    <alternativeName>
        <fullName evidence="6">FMN-dependent NADH-azoreductase</fullName>
        <ecNumber evidence="6">1.7.1.17</ecNumber>
    </alternativeName>
</protein>
<comment type="cofactor">
    <cofactor evidence="6">
        <name>FMN</name>
        <dbReference type="ChEBI" id="CHEBI:58210"/>
    </cofactor>
    <text evidence="6">Binds 1 FMN per subunit.</text>
</comment>
<evidence type="ECO:0000259" key="7">
    <source>
        <dbReference type="Pfam" id="PF02525"/>
    </source>
</evidence>
<comment type="catalytic activity">
    <reaction evidence="5">
        <text>N,N-dimethyl-1,4-phenylenediamine + anthranilate + 2 NAD(+) = 2-(4-dimethylaminophenyl)diazenylbenzoate + 2 NADH + 2 H(+)</text>
        <dbReference type="Rhea" id="RHEA:55872"/>
        <dbReference type="ChEBI" id="CHEBI:15378"/>
        <dbReference type="ChEBI" id="CHEBI:15783"/>
        <dbReference type="ChEBI" id="CHEBI:16567"/>
        <dbReference type="ChEBI" id="CHEBI:57540"/>
        <dbReference type="ChEBI" id="CHEBI:57945"/>
        <dbReference type="ChEBI" id="CHEBI:71579"/>
        <dbReference type="EC" id="1.7.1.17"/>
    </reaction>
    <physiologicalReaction direction="right-to-left" evidence="5">
        <dbReference type="Rhea" id="RHEA:55874"/>
    </physiologicalReaction>
</comment>
<keyword evidence="2 6" id="KW-0288">FMN</keyword>
<dbReference type="RefSeq" id="WP_005209762.1">
    <property type="nucleotide sequence ID" value="NZ_KB291598.1"/>
</dbReference>
<dbReference type="InterPro" id="IPR003680">
    <property type="entry name" value="Flavodoxin_fold"/>
</dbReference>
<dbReference type="InterPro" id="IPR029039">
    <property type="entry name" value="Flavoprotein-like_sf"/>
</dbReference>
<dbReference type="InterPro" id="IPR023048">
    <property type="entry name" value="NADH:quinone_OxRdtase_FMN_depd"/>
</dbReference>
<dbReference type="GO" id="GO:0010181">
    <property type="term" value="F:FMN binding"/>
    <property type="evidence" value="ECO:0007669"/>
    <property type="project" value="UniProtKB-UniRule"/>
</dbReference>
<comment type="catalytic activity">
    <reaction evidence="6">
        <text>2 a quinone + NADH + H(+) = 2 a 1,4-benzosemiquinone + NAD(+)</text>
        <dbReference type="Rhea" id="RHEA:65952"/>
        <dbReference type="ChEBI" id="CHEBI:15378"/>
        <dbReference type="ChEBI" id="CHEBI:57540"/>
        <dbReference type="ChEBI" id="CHEBI:57945"/>
        <dbReference type="ChEBI" id="CHEBI:132124"/>
        <dbReference type="ChEBI" id="CHEBI:134225"/>
    </reaction>
</comment>
<evidence type="ECO:0000313" key="8">
    <source>
        <dbReference type="EMBL" id="EKY29673.1"/>
    </source>
</evidence>
<evidence type="ECO:0000313" key="9">
    <source>
        <dbReference type="Proteomes" id="UP000010420"/>
    </source>
</evidence>
<organism evidence="8 9">
    <name type="scientific">Clostridium celatum DSM 1785</name>
    <dbReference type="NCBI Taxonomy" id="545697"/>
    <lineage>
        <taxon>Bacteria</taxon>
        <taxon>Bacillati</taxon>
        <taxon>Bacillota</taxon>
        <taxon>Clostridia</taxon>
        <taxon>Eubacteriales</taxon>
        <taxon>Clostridiaceae</taxon>
        <taxon>Clostridium</taxon>
    </lineage>
</organism>
<proteinExistence type="inferred from homology"/>
<dbReference type="PATRIC" id="fig|545697.3.peg.82"/>
<sequence>MMERKLLYISVNSKPEELSASKTVARKFINSFLEKHNDFKVEEVDLYKEHIPRLEYQYFEDRNCVISEEAAKKLPEKDQKEIRRIRELCDQFISAEMYVIASPMWSLSFPAPLKEYIDCIVQANKTISFEKGKKPKGLLDDKKRALVYIQSSGGNIPWALDPIMDKGENYIAKIMKTIGIKHVQELKIDGTGTTEEERENAIKKAEEKIDTMMVDIDL</sequence>
<keyword evidence="1 6" id="KW-0285">Flavoprotein</keyword>
<feature type="binding site" evidence="6">
    <location>
        <begin position="19"/>
        <end position="21"/>
    </location>
    <ligand>
        <name>FMN</name>
        <dbReference type="ChEBI" id="CHEBI:58210"/>
    </ligand>
</feature>
<dbReference type="HOGENOM" id="CLU_088964_3_1_9"/>
<comment type="similarity">
    <text evidence="6">Belongs to the azoreductase type 1 family.</text>
</comment>
<evidence type="ECO:0000256" key="3">
    <source>
        <dbReference type="ARBA" id="ARBA00023002"/>
    </source>
</evidence>
<dbReference type="Gene3D" id="3.40.50.360">
    <property type="match status" value="1"/>
</dbReference>
<dbReference type="PANTHER" id="PTHR43741:SF4">
    <property type="entry name" value="FMN-DEPENDENT NADH:QUINONE OXIDOREDUCTASE"/>
    <property type="match status" value="1"/>
</dbReference>
<comment type="caution">
    <text evidence="8">The sequence shown here is derived from an EMBL/GenBank/DDBJ whole genome shotgun (WGS) entry which is preliminary data.</text>
</comment>
<dbReference type="HAMAP" id="MF_01216">
    <property type="entry name" value="Azoreductase_type1"/>
    <property type="match status" value="1"/>
</dbReference>
<dbReference type="GO" id="GO:0009055">
    <property type="term" value="F:electron transfer activity"/>
    <property type="evidence" value="ECO:0007669"/>
    <property type="project" value="UniProtKB-UniRule"/>
</dbReference>
<comment type="subunit">
    <text evidence="6">Homodimer.</text>
</comment>
<feature type="domain" description="Flavodoxin-like fold" evidence="7">
    <location>
        <begin position="5"/>
        <end position="210"/>
    </location>
</feature>
<comment type="function">
    <text evidence="6">Also exhibits azoreductase activity. Catalyzes the reductive cleavage of the azo bond in aromatic azo compounds to the corresponding amines.</text>
</comment>
<dbReference type="Proteomes" id="UP000010420">
    <property type="component" value="Unassembled WGS sequence"/>
</dbReference>
<feature type="binding site" evidence="6">
    <location>
        <begin position="151"/>
        <end position="154"/>
    </location>
    <ligand>
        <name>FMN</name>
        <dbReference type="ChEBI" id="CHEBI:58210"/>
    </ligand>
</feature>
<evidence type="ECO:0000256" key="1">
    <source>
        <dbReference type="ARBA" id="ARBA00022630"/>
    </source>
</evidence>
<comment type="function">
    <text evidence="6">Quinone reductase that provides resistance to thiol-specific stress caused by electrophilic quinones.</text>
</comment>
<name>L1QNV5_9CLOT</name>
<dbReference type="GO" id="GO:0016655">
    <property type="term" value="F:oxidoreductase activity, acting on NAD(P)H, quinone or similar compound as acceptor"/>
    <property type="evidence" value="ECO:0007669"/>
    <property type="project" value="InterPro"/>
</dbReference>
<dbReference type="InterPro" id="IPR050104">
    <property type="entry name" value="FMN-dep_NADH:Q_OxRdtase_AzoR1"/>
</dbReference>
<dbReference type="EMBL" id="AMEZ01000003">
    <property type="protein sequence ID" value="EKY29673.1"/>
    <property type="molecule type" value="Genomic_DNA"/>
</dbReference>
<dbReference type="GO" id="GO:0016652">
    <property type="term" value="F:oxidoreductase activity, acting on NAD(P)H as acceptor"/>
    <property type="evidence" value="ECO:0007669"/>
    <property type="project" value="UniProtKB-UniRule"/>
</dbReference>
<evidence type="ECO:0000256" key="5">
    <source>
        <dbReference type="ARBA" id="ARBA00048542"/>
    </source>
</evidence>
<dbReference type="EC" id="1.6.5.-" evidence="6"/>
<keyword evidence="4 6" id="KW-0520">NAD</keyword>
<dbReference type="EC" id="1.7.1.17" evidence="6"/>
<dbReference type="eggNOG" id="COG1182">
    <property type="taxonomic scope" value="Bacteria"/>
</dbReference>
<keyword evidence="3 6" id="KW-0560">Oxidoreductase</keyword>
<dbReference type="PANTHER" id="PTHR43741">
    <property type="entry name" value="FMN-DEPENDENT NADH-AZOREDUCTASE 1"/>
    <property type="match status" value="1"/>
</dbReference>
<dbReference type="STRING" id="545697.HMPREF0216_00081"/>
<keyword evidence="9" id="KW-1185">Reference proteome</keyword>
<evidence type="ECO:0000256" key="4">
    <source>
        <dbReference type="ARBA" id="ARBA00023027"/>
    </source>
</evidence>
<comment type="caution">
    <text evidence="6">Lacks conserved residue(s) required for the propagation of feature annotation.</text>
</comment>
<dbReference type="SUPFAM" id="SSF52218">
    <property type="entry name" value="Flavoproteins"/>
    <property type="match status" value="1"/>
</dbReference>
<gene>
    <name evidence="6" type="primary">azoR</name>
    <name evidence="8" type="ORF">HMPREF0216_00081</name>
</gene>